<keyword evidence="3" id="KW-0963">Cytoplasm</keyword>
<dbReference type="Proteomes" id="UP001165678">
    <property type="component" value="Unassembled WGS sequence"/>
</dbReference>
<organism evidence="5 6">
    <name type="scientific">Larsenimonas rhizosphaerae</name>
    <dbReference type="NCBI Taxonomy" id="2944682"/>
    <lineage>
        <taxon>Bacteria</taxon>
        <taxon>Pseudomonadati</taxon>
        <taxon>Pseudomonadota</taxon>
        <taxon>Gammaproteobacteria</taxon>
        <taxon>Oceanospirillales</taxon>
        <taxon>Halomonadaceae</taxon>
        <taxon>Larsenimonas</taxon>
    </lineage>
</organism>
<evidence type="ECO:0000256" key="3">
    <source>
        <dbReference type="ARBA" id="ARBA00022490"/>
    </source>
</evidence>
<dbReference type="AlphaFoldDB" id="A0AA42CTL0"/>
<keyword evidence="6" id="KW-1185">Reference proteome</keyword>
<dbReference type="GO" id="GO:0097163">
    <property type="term" value="F:sulfur carrier activity"/>
    <property type="evidence" value="ECO:0007669"/>
    <property type="project" value="TreeGrafter"/>
</dbReference>
<evidence type="ECO:0000256" key="2">
    <source>
        <dbReference type="ARBA" id="ARBA00007067"/>
    </source>
</evidence>
<evidence type="ECO:0000313" key="6">
    <source>
        <dbReference type="Proteomes" id="UP001165678"/>
    </source>
</evidence>
<reference evidence="5" key="1">
    <citation type="submission" date="2022-11" db="EMBL/GenBank/DDBJ databases">
        <title>Larsenimonas rhizosphaerae sp. nov., isolated from a tidal mudflat.</title>
        <authorList>
            <person name="Lee S.D."/>
            <person name="Kim I.S."/>
        </authorList>
    </citation>
    <scope>NUCLEOTIDE SEQUENCE</scope>
    <source>
        <strain evidence="5">GH2-1</strain>
    </source>
</reference>
<evidence type="ECO:0000256" key="1">
    <source>
        <dbReference type="ARBA" id="ARBA00004496"/>
    </source>
</evidence>
<comment type="caution">
    <text evidence="5">The sequence shown here is derived from an EMBL/GenBank/DDBJ whole genome shotgun (WGS) entry which is preliminary data.</text>
</comment>
<dbReference type="SUPFAM" id="SSF75169">
    <property type="entry name" value="DsrEFH-like"/>
    <property type="match status" value="1"/>
</dbReference>
<gene>
    <name evidence="5" type="primary">tusD</name>
    <name evidence="5" type="ORF">OQ287_03730</name>
</gene>
<dbReference type="InterPro" id="IPR003787">
    <property type="entry name" value="Sulphur_relay_DsrE/F-like"/>
</dbReference>
<comment type="similarity">
    <text evidence="2">Belongs to the DsrE/TusD family.</text>
</comment>
<protein>
    <submittedName>
        <fullName evidence="5">Sulfurtransferase complex subunit TusD</fullName>
        <ecNumber evidence="5">2.8.1.-</ecNumber>
    </submittedName>
</protein>
<dbReference type="RefSeq" id="WP_265895629.1">
    <property type="nucleotide sequence ID" value="NZ_JAPIVE010000001.1"/>
</dbReference>
<comment type="subcellular location">
    <subcellularLocation>
        <location evidence="1">Cytoplasm</location>
    </subcellularLocation>
</comment>
<accession>A0AA42CTL0</accession>
<dbReference type="Pfam" id="PF02635">
    <property type="entry name" value="DsrE"/>
    <property type="match status" value="1"/>
</dbReference>
<dbReference type="EC" id="2.8.1.-" evidence="5"/>
<dbReference type="GO" id="GO:0016783">
    <property type="term" value="F:sulfurtransferase activity"/>
    <property type="evidence" value="ECO:0007669"/>
    <property type="project" value="InterPro"/>
</dbReference>
<dbReference type="InterPro" id="IPR017463">
    <property type="entry name" value="Sulphur_relay_TusD/DsrE"/>
</dbReference>
<evidence type="ECO:0000313" key="5">
    <source>
        <dbReference type="EMBL" id="MCX2523339.1"/>
    </source>
</evidence>
<dbReference type="PANTHER" id="PTHR34874:SF3">
    <property type="entry name" value="SULFURTRANSFERASE TUSD"/>
    <property type="match status" value="1"/>
</dbReference>
<dbReference type="PANTHER" id="PTHR34874">
    <property type="entry name" value="PROTEIN YCHN"/>
    <property type="match status" value="1"/>
</dbReference>
<evidence type="ECO:0000256" key="4">
    <source>
        <dbReference type="ARBA" id="ARBA00022679"/>
    </source>
</evidence>
<dbReference type="InterPro" id="IPR027396">
    <property type="entry name" value="DsrEFH-like"/>
</dbReference>
<proteinExistence type="inferred from homology"/>
<dbReference type="GO" id="GO:1990228">
    <property type="term" value="C:sulfurtransferase complex"/>
    <property type="evidence" value="ECO:0007669"/>
    <property type="project" value="TreeGrafter"/>
</dbReference>
<dbReference type="GO" id="GO:0002143">
    <property type="term" value="P:tRNA wobble position uridine thiolation"/>
    <property type="evidence" value="ECO:0007669"/>
    <property type="project" value="TreeGrafter"/>
</dbReference>
<name>A0AA42CTL0_9GAMM</name>
<dbReference type="Gene3D" id="3.40.1260.10">
    <property type="entry name" value="DsrEFH-like"/>
    <property type="match status" value="1"/>
</dbReference>
<dbReference type="EMBL" id="JAPIVE010000001">
    <property type="protein sequence ID" value="MCX2523339.1"/>
    <property type="molecule type" value="Genomic_DNA"/>
</dbReference>
<dbReference type="NCBIfam" id="TIGR03012">
    <property type="entry name" value="sulf_tusD_dsrE"/>
    <property type="match status" value="1"/>
</dbReference>
<sequence length="130" mass="14157">MNYTLVVYGAPYSTQASHSALRLAEALPAQGHRVTTVFFYHDGVHNGSSLMQPPQDEPHLLARWRALHADQQCELLVCVAAAVKRGIHDASEATRHGHEAHALEAPFELTGVGQLLVASQHSDRTVTFAP</sequence>
<dbReference type="NCBIfam" id="NF001237">
    <property type="entry name" value="PRK00207.1"/>
    <property type="match status" value="1"/>
</dbReference>
<keyword evidence="4 5" id="KW-0808">Transferase</keyword>